<comment type="similarity">
    <text evidence="5">Belongs to the DEAD box helicase family.</text>
</comment>
<dbReference type="InterPro" id="IPR014001">
    <property type="entry name" value="Helicase_ATP-bd"/>
</dbReference>
<keyword evidence="2 5" id="KW-0378">Hydrolase</keyword>
<dbReference type="CDD" id="cd18787">
    <property type="entry name" value="SF2_C_DEAD"/>
    <property type="match status" value="1"/>
</dbReference>
<comment type="domain">
    <text evidence="5">The Q motif is unique to and characteristic of the DEAD box family of RNA helicases and controls ATP binding and hydrolysis.</text>
</comment>
<name>A0A9P5ZLH0_PLEER</name>
<feature type="compositionally biased region" description="Basic and acidic residues" evidence="6">
    <location>
        <begin position="674"/>
        <end position="686"/>
    </location>
</feature>
<feature type="compositionally biased region" description="Basic and acidic residues" evidence="6">
    <location>
        <begin position="707"/>
        <end position="716"/>
    </location>
</feature>
<keyword evidence="5" id="KW-0347">Helicase</keyword>
<feature type="domain" description="Helicase ATP-binding" evidence="7">
    <location>
        <begin position="129"/>
        <end position="335"/>
    </location>
</feature>
<dbReference type="AlphaFoldDB" id="A0A9P5ZLH0"/>
<evidence type="ECO:0000256" key="6">
    <source>
        <dbReference type="SAM" id="MobiDB-lite"/>
    </source>
</evidence>
<feature type="region of interest" description="Disordered" evidence="6">
    <location>
        <begin position="56"/>
        <end position="77"/>
    </location>
</feature>
<comment type="caution">
    <text evidence="9">The sequence shown here is derived from an EMBL/GenBank/DDBJ whole genome shotgun (WGS) entry which is preliminary data.</text>
</comment>
<dbReference type="InterPro" id="IPR011545">
    <property type="entry name" value="DEAD/DEAH_box_helicase_dom"/>
</dbReference>
<gene>
    <name evidence="9" type="ORF">BDN71DRAFT_296195</name>
</gene>
<dbReference type="Proteomes" id="UP000807025">
    <property type="component" value="Unassembled WGS sequence"/>
</dbReference>
<dbReference type="EC" id="3.6.4.13" evidence="5"/>
<dbReference type="OrthoDB" id="193716at2759"/>
<evidence type="ECO:0000256" key="5">
    <source>
        <dbReference type="RuleBase" id="RU365068"/>
    </source>
</evidence>
<evidence type="ECO:0000259" key="7">
    <source>
        <dbReference type="PROSITE" id="PS51192"/>
    </source>
</evidence>
<dbReference type="Pfam" id="PF00271">
    <property type="entry name" value="Helicase_C"/>
    <property type="match status" value="1"/>
</dbReference>
<dbReference type="GO" id="GO:0003724">
    <property type="term" value="F:RNA helicase activity"/>
    <property type="evidence" value="ECO:0007669"/>
    <property type="project" value="UniProtKB-EC"/>
</dbReference>
<dbReference type="PROSITE" id="PS51194">
    <property type="entry name" value="HELICASE_CTER"/>
    <property type="match status" value="1"/>
</dbReference>
<dbReference type="Pfam" id="PF00270">
    <property type="entry name" value="DEAD"/>
    <property type="match status" value="1"/>
</dbReference>
<protein>
    <recommendedName>
        <fullName evidence="5">ATP-dependent RNA helicase</fullName>
        <ecNumber evidence="5">3.6.4.13</ecNumber>
    </recommendedName>
</protein>
<dbReference type="InterPro" id="IPR027417">
    <property type="entry name" value="P-loop_NTPase"/>
</dbReference>
<feature type="region of interest" description="Disordered" evidence="6">
    <location>
        <begin position="627"/>
        <end position="742"/>
    </location>
</feature>
<proteinExistence type="inferred from homology"/>
<organism evidence="9 10">
    <name type="scientific">Pleurotus eryngii</name>
    <name type="common">Boletus of the steppes</name>
    <dbReference type="NCBI Taxonomy" id="5323"/>
    <lineage>
        <taxon>Eukaryota</taxon>
        <taxon>Fungi</taxon>
        <taxon>Dikarya</taxon>
        <taxon>Basidiomycota</taxon>
        <taxon>Agaricomycotina</taxon>
        <taxon>Agaricomycetes</taxon>
        <taxon>Agaricomycetidae</taxon>
        <taxon>Agaricales</taxon>
        <taxon>Pleurotineae</taxon>
        <taxon>Pleurotaceae</taxon>
        <taxon>Pleurotus</taxon>
    </lineage>
</organism>
<dbReference type="PANTHER" id="PTHR24031">
    <property type="entry name" value="RNA HELICASE"/>
    <property type="match status" value="1"/>
</dbReference>
<evidence type="ECO:0000256" key="4">
    <source>
        <dbReference type="ARBA" id="ARBA00022884"/>
    </source>
</evidence>
<dbReference type="PROSITE" id="PS51192">
    <property type="entry name" value="HELICASE_ATP_BIND_1"/>
    <property type="match status" value="1"/>
</dbReference>
<evidence type="ECO:0000313" key="10">
    <source>
        <dbReference type="Proteomes" id="UP000807025"/>
    </source>
</evidence>
<reference evidence="9" key="1">
    <citation type="submission" date="2020-11" db="EMBL/GenBank/DDBJ databases">
        <authorList>
            <consortium name="DOE Joint Genome Institute"/>
            <person name="Ahrendt S."/>
            <person name="Riley R."/>
            <person name="Andreopoulos W."/>
            <person name="Labutti K."/>
            <person name="Pangilinan J."/>
            <person name="Ruiz-Duenas F.J."/>
            <person name="Barrasa J.M."/>
            <person name="Sanchez-Garcia M."/>
            <person name="Camarero S."/>
            <person name="Miyauchi S."/>
            <person name="Serrano A."/>
            <person name="Linde D."/>
            <person name="Babiker R."/>
            <person name="Drula E."/>
            <person name="Ayuso-Fernandez I."/>
            <person name="Pacheco R."/>
            <person name="Padilla G."/>
            <person name="Ferreira P."/>
            <person name="Barriuso J."/>
            <person name="Kellner H."/>
            <person name="Castanera R."/>
            <person name="Alfaro M."/>
            <person name="Ramirez L."/>
            <person name="Pisabarro A.G."/>
            <person name="Kuo A."/>
            <person name="Tritt A."/>
            <person name="Lipzen A."/>
            <person name="He G."/>
            <person name="Yan M."/>
            <person name="Ng V."/>
            <person name="Cullen D."/>
            <person name="Martin F."/>
            <person name="Rosso M.-N."/>
            <person name="Henrissat B."/>
            <person name="Hibbett D."/>
            <person name="Martinez A.T."/>
            <person name="Grigoriev I.V."/>
        </authorList>
    </citation>
    <scope>NUCLEOTIDE SEQUENCE</scope>
    <source>
        <strain evidence="9">ATCC 90797</strain>
    </source>
</reference>
<dbReference type="SMART" id="SM00490">
    <property type="entry name" value="HELICc"/>
    <property type="match status" value="1"/>
</dbReference>
<dbReference type="GO" id="GO:0016787">
    <property type="term" value="F:hydrolase activity"/>
    <property type="evidence" value="ECO:0007669"/>
    <property type="project" value="UniProtKB-KW"/>
</dbReference>
<evidence type="ECO:0000256" key="1">
    <source>
        <dbReference type="ARBA" id="ARBA00022741"/>
    </source>
</evidence>
<evidence type="ECO:0000256" key="2">
    <source>
        <dbReference type="ARBA" id="ARBA00022801"/>
    </source>
</evidence>
<dbReference type="Gene3D" id="3.40.50.300">
    <property type="entry name" value="P-loop containing nucleotide triphosphate hydrolases"/>
    <property type="match status" value="2"/>
</dbReference>
<dbReference type="GO" id="GO:0005524">
    <property type="term" value="F:ATP binding"/>
    <property type="evidence" value="ECO:0007669"/>
    <property type="project" value="UniProtKB-UniRule"/>
</dbReference>
<comment type="function">
    <text evidence="5">RNA helicase.</text>
</comment>
<dbReference type="SMART" id="SM00487">
    <property type="entry name" value="DEXDc"/>
    <property type="match status" value="1"/>
</dbReference>
<keyword evidence="3 5" id="KW-0067">ATP-binding</keyword>
<evidence type="ECO:0000313" key="9">
    <source>
        <dbReference type="EMBL" id="KAF9489587.1"/>
    </source>
</evidence>
<dbReference type="EMBL" id="MU154666">
    <property type="protein sequence ID" value="KAF9489587.1"/>
    <property type="molecule type" value="Genomic_DNA"/>
</dbReference>
<comment type="catalytic activity">
    <reaction evidence="5">
        <text>ATP + H2O = ADP + phosphate + H(+)</text>
        <dbReference type="Rhea" id="RHEA:13065"/>
        <dbReference type="ChEBI" id="CHEBI:15377"/>
        <dbReference type="ChEBI" id="CHEBI:15378"/>
        <dbReference type="ChEBI" id="CHEBI:30616"/>
        <dbReference type="ChEBI" id="CHEBI:43474"/>
        <dbReference type="ChEBI" id="CHEBI:456216"/>
        <dbReference type="EC" id="3.6.4.13"/>
    </reaction>
</comment>
<dbReference type="InterPro" id="IPR001650">
    <property type="entry name" value="Helicase_C-like"/>
</dbReference>
<keyword evidence="4 5" id="KW-0694">RNA-binding</keyword>
<feature type="compositionally biased region" description="Low complexity" evidence="6">
    <location>
        <begin position="724"/>
        <end position="735"/>
    </location>
</feature>
<evidence type="ECO:0000256" key="3">
    <source>
        <dbReference type="ARBA" id="ARBA00022840"/>
    </source>
</evidence>
<sequence length="742" mass="81009">MLSTWLSASRSCRCRVLSPGSSVRAASGLKKIGAHSGLFYRYRAESTAAAIETGTTTNNATQSPMPPSHPGQNAGVVSDLPEWKSLKGRIQHDTLKALTVKPYKYDKMTKVQADVLDQLPGLIAPPDAEDPDPPTRDLLVRARTGTGKTLAFLVPAVEARLAAIERAGKQAVIDAGVKSDKHLEDRARRAFARRHAGTLIISPTRELATQIANEAIKLTHHHEGFEVRLFVGGMSKRQQMREWARGRRDIVVGTPGRLRDVLQSESEVAHGLENTPMLILDEADTLLDLGFREDIESIKKFLPSSPERQTFLFSATVSSAVQQIAKSFLSDNHAFINCVSGSDPSPVHAHVPQYHTVLPTAAHQIPTVLRLLAHDQLSNPGSSKAIIFFPTTKMTVMFANILRDVARQCLPAGRNTRVFELHSKRAQESRTRTSDAFRADTSGASVLITSDVSARGVDYPGVTRVIQVGIPSGAEQYVHRVGRTGRAGRTNGRGDLVLLPWEVSFVTWQLTKVPLKPLTVSELKAQVTELAAKHDANPTAFFDDANVPRKSNIFSTQPHAPILADVDRTASDLLAKVDPTDIEETFMSLLGFYVGHAQELRIRKGEILEGCKDWAVDAMGLQAPPHISPTMLDRLGLRDRGGSKPSGRFNSRSSFSSPRSSSSSSRPSSSHSRPAWENRGHVRGSESGDSSYRSQRPSRSFGSNGSQDRRRPRSYDSDNGGGYRSSRGGQSPRGGWNSGNEE</sequence>
<keyword evidence="10" id="KW-1185">Reference proteome</keyword>
<dbReference type="SUPFAM" id="SSF52540">
    <property type="entry name" value="P-loop containing nucleoside triphosphate hydrolases"/>
    <property type="match status" value="1"/>
</dbReference>
<dbReference type="GO" id="GO:0003723">
    <property type="term" value="F:RNA binding"/>
    <property type="evidence" value="ECO:0007669"/>
    <property type="project" value="UniProtKB-UniRule"/>
</dbReference>
<keyword evidence="1 5" id="KW-0547">Nucleotide-binding</keyword>
<accession>A0A9P5ZLH0</accession>
<feature type="domain" description="Helicase C-terminal" evidence="8">
    <location>
        <begin position="364"/>
        <end position="531"/>
    </location>
</feature>
<feature type="compositionally biased region" description="Polar residues" evidence="6">
    <location>
        <begin position="687"/>
        <end position="706"/>
    </location>
</feature>
<evidence type="ECO:0000259" key="8">
    <source>
        <dbReference type="PROSITE" id="PS51194"/>
    </source>
</evidence>
<feature type="compositionally biased region" description="Low complexity" evidence="6">
    <location>
        <begin position="645"/>
        <end position="673"/>
    </location>
</feature>